<evidence type="ECO:0000313" key="3">
    <source>
        <dbReference type="Proteomes" id="UP000324222"/>
    </source>
</evidence>
<evidence type="ECO:0000313" key="2">
    <source>
        <dbReference type="EMBL" id="MPC14166.1"/>
    </source>
</evidence>
<dbReference type="Proteomes" id="UP000324222">
    <property type="component" value="Unassembled WGS sequence"/>
</dbReference>
<sequence>MRPGNPVASASIIPPSTPSSSIIPKAAPTPGPSFPWVASSLQCEKTVRLHARKPWSGDYRTGQKAAAASS</sequence>
<dbReference type="EMBL" id="VSRR010000332">
    <property type="protein sequence ID" value="MPC14166.1"/>
    <property type="molecule type" value="Genomic_DNA"/>
</dbReference>
<feature type="region of interest" description="Disordered" evidence="1">
    <location>
        <begin position="1"/>
        <end position="29"/>
    </location>
</feature>
<proteinExistence type="predicted"/>
<feature type="compositionally biased region" description="Low complexity" evidence="1">
    <location>
        <begin position="8"/>
        <end position="26"/>
    </location>
</feature>
<accession>A0A5B7D104</accession>
<organism evidence="2 3">
    <name type="scientific">Portunus trituberculatus</name>
    <name type="common">Swimming crab</name>
    <name type="synonym">Neptunus trituberculatus</name>
    <dbReference type="NCBI Taxonomy" id="210409"/>
    <lineage>
        <taxon>Eukaryota</taxon>
        <taxon>Metazoa</taxon>
        <taxon>Ecdysozoa</taxon>
        <taxon>Arthropoda</taxon>
        <taxon>Crustacea</taxon>
        <taxon>Multicrustacea</taxon>
        <taxon>Malacostraca</taxon>
        <taxon>Eumalacostraca</taxon>
        <taxon>Eucarida</taxon>
        <taxon>Decapoda</taxon>
        <taxon>Pleocyemata</taxon>
        <taxon>Brachyura</taxon>
        <taxon>Eubrachyura</taxon>
        <taxon>Portunoidea</taxon>
        <taxon>Portunidae</taxon>
        <taxon>Portuninae</taxon>
        <taxon>Portunus</taxon>
    </lineage>
</organism>
<gene>
    <name evidence="2" type="ORF">E2C01_006923</name>
</gene>
<reference evidence="2 3" key="1">
    <citation type="submission" date="2019-05" db="EMBL/GenBank/DDBJ databases">
        <title>Another draft genome of Portunus trituberculatus and its Hox gene families provides insights of decapod evolution.</title>
        <authorList>
            <person name="Jeong J.-H."/>
            <person name="Song I."/>
            <person name="Kim S."/>
            <person name="Choi T."/>
            <person name="Kim D."/>
            <person name="Ryu S."/>
            <person name="Kim W."/>
        </authorList>
    </citation>
    <scope>NUCLEOTIDE SEQUENCE [LARGE SCALE GENOMIC DNA]</scope>
    <source>
        <tissue evidence="2">Muscle</tissue>
    </source>
</reference>
<keyword evidence="3" id="KW-1185">Reference proteome</keyword>
<protein>
    <submittedName>
        <fullName evidence="2">Uncharacterized protein</fullName>
    </submittedName>
</protein>
<comment type="caution">
    <text evidence="2">The sequence shown here is derived from an EMBL/GenBank/DDBJ whole genome shotgun (WGS) entry which is preliminary data.</text>
</comment>
<dbReference type="AlphaFoldDB" id="A0A5B7D104"/>
<name>A0A5B7D104_PORTR</name>
<evidence type="ECO:0000256" key="1">
    <source>
        <dbReference type="SAM" id="MobiDB-lite"/>
    </source>
</evidence>